<dbReference type="AlphaFoldDB" id="A0A0A9DU94"/>
<dbReference type="InterPro" id="IPR007658">
    <property type="entry name" value="DUF594"/>
</dbReference>
<dbReference type="Pfam" id="PF13968">
    <property type="entry name" value="DUF4220"/>
    <property type="match status" value="1"/>
</dbReference>
<proteinExistence type="predicted"/>
<evidence type="ECO:0000313" key="2">
    <source>
        <dbReference type="EMBL" id="JAD89230.1"/>
    </source>
</evidence>
<sequence length="530" mass="60274">MAPLVLMFIAGTIRYAERTWALMTAAKSATAGSSFDVSDVHKINTYTYLFQIHKSLQEEPTYAQFVWVAGVGLDRWMQFLREVMPTLQRGTKKIKFSEEFLCNKNRVHRAFKLVEVQLSLMYDYYYTKLGARHCHLSPIVSGIPRLLTLGSTCAALTLFVWADIKGSLVNCRGADIAVSYILLNGAILLEMISNFMAISSYWAYLTAVKHGLPRGRARAIFSIVKLAHPESRCQWSEKLAQYNIVGGCIIEKQAGLLGRIIQWIGINRDTTSVDASSDLKEILLDKLLNIANSAYIDEWDFTKFHGQWARWELQSKYRLGSTAQDDIFVRTIERVDFLSSIIIWHIATDICFSDDEVCNSPFRGPSRKVSNYVMYLASKHGILVGNDGHFVLKMAQHEIVKFVEEEIGGDKKALEHWKVVKSIRDKVGKDHDLAEEHIREFPHLEVFSDVPILPRSYQLATGLLKLKEIMDPWELIINVWMEMLCYMAPHCGSGFHFNHVSTGGEFVTHVRILLLNLGLTVFLPQNSSTR</sequence>
<accession>A0A0A9DU94</accession>
<dbReference type="EMBL" id="GBRH01208665">
    <property type="protein sequence ID" value="JAD89230.1"/>
    <property type="molecule type" value="Transcribed_RNA"/>
</dbReference>
<name>A0A0A9DU94_ARUDO</name>
<reference evidence="2" key="2">
    <citation type="journal article" date="2015" name="Data Brief">
        <title>Shoot transcriptome of the giant reed, Arundo donax.</title>
        <authorList>
            <person name="Barrero R.A."/>
            <person name="Guerrero F.D."/>
            <person name="Moolhuijzen P."/>
            <person name="Goolsby J.A."/>
            <person name="Tidwell J."/>
            <person name="Bellgard S.E."/>
            <person name="Bellgard M.I."/>
        </authorList>
    </citation>
    <scope>NUCLEOTIDE SEQUENCE</scope>
    <source>
        <tissue evidence="2">Shoot tissue taken approximately 20 cm above the soil surface</tissue>
    </source>
</reference>
<dbReference type="PANTHER" id="PTHR31325">
    <property type="entry name" value="OS01G0798800 PROTEIN-RELATED"/>
    <property type="match status" value="1"/>
</dbReference>
<feature type="domain" description="DUF4220" evidence="1">
    <location>
        <begin position="3"/>
        <end position="245"/>
    </location>
</feature>
<dbReference type="Pfam" id="PF04578">
    <property type="entry name" value="DUF594"/>
    <property type="match status" value="1"/>
</dbReference>
<protein>
    <recommendedName>
        <fullName evidence="1">DUF4220 domain-containing protein</fullName>
    </recommendedName>
</protein>
<dbReference type="InterPro" id="IPR025315">
    <property type="entry name" value="DUF4220"/>
</dbReference>
<organism evidence="2">
    <name type="scientific">Arundo donax</name>
    <name type="common">Giant reed</name>
    <name type="synonym">Donax arundinaceus</name>
    <dbReference type="NCBI Taxonomy" id="35708"/>
    <lineage>
        <taxon>Eukaryota</taxon>
        <taxon>Viridiplantae</taxon>
        <taxon>Streptophyta</taxon>
        <taxon>Embryophyta</taxon>
        <taxon>Tracheophyta</taxon>
        <taxon>Spermatophyta</taxon>
        <taxon>Magnoliopsida</taxon>
        <taxon>Liliopsida</taxon>
        <taxon>Poales</taxon>
        <taxon>Poaceae</taxon>
        <taxon>PACMAD clade</taxon>
        <taxon>Arundinoideae</taxon>
        <taxon>Arundineae</taxon>
        <taxon>Arundo</taxon>
    </lineage>
</organism>
<evidence type="ECO:0000259" key="1">
    <source>
        <dbReference type="Pfam" id="PF13968"/>
    </source>
</evidence>
<reference evidence="2" key="1">
    <citation type="submission" date="2014-09" db="EMBL/GenBank/DDBJ databases">
        <authorList>
            <person name="Magalhaes I.L.F."/>
            <person name="Oliveira U."/>
            <person name="Santos F.R."/>
            <person name="Vidigal T.H.D.A."/>
            <person name="Brescovit A.D."/>
            <person name="Santos A.J."/>
        </authorList>
    </citation>
    <scope>NUCLEOTIDE SEQUENCE</scope>
    <source>
        <tissue evidence="2">Shoot tissue taken approximately 20 cm above the soil surface</tissue>
    </source>
</reference>